<protein>
    <recommendedName>
        <fullName evidence="4">Lipoprotein</fullName>
    </recommendedName>
</protein>
<keyword evidence="1" id="KW-0732">Signal</keyword>
<reference evidence="2 3" key="1">
    <citation type="submission" date="2020-09" db="EMBL/GenBank/DDBJ databases">
        <title>Draft genome of Gelidibacter salicanalis PAMC21136.</title>
        <authorList>
            <person name="Park H."/>
        </authorList>
    </citation>
    <scope>NUCLEOTIDE SEQUENCE [LARGE SCALE GENOMIC DNA]</scope>
    <source>
        <strain evidence="2 3">PAMC21136</strain>
    </source>
</reference>
<feature type="signal peptide" evidence="1">
    <location>
        <begin position="1"/>
        <end position="27"/>
    </location>
</feature>
<comment type="caution">
    <text evidence="2">The sequence shown here is derived from an EMBL/GenBank/DDBJ whole genome shotgun (WGS) entry which is preliminary data.</text>
</comment>
<dbReference type="Proteomes" id="UP000662373">
    <property type="component" value="Unassembled WGS sequence"/>
</dbReference>
<dbReference type="EMBL" id="JAEHJZ010000035">
    <property type="protein sequence ID" value="MBJ7881855.1"/>
    <property type="molecule type" value="Genomic_DNA"/>
</dbReference>
<evidence type="ECO:0008006" key="4">
    <source>
        <dbReference type="Google" id="ProtNLM"/>
    </source>
</evidence>
<evidence type="ECO:0000256" key="1">
    <source>
        <dbReference type="SAM" id="SignalP"/>
    </source>
</evidence>
<sequence>MKNILKTIRLTILLGVTMYMVSCSSEASLEADYVVPNELPGNIVPGTLLSNRILKLYNDYGIVVYTDVSDPRMYKDLVSEEGLNISADRIAADTTAALIYIDMIEKEFINGLPNNKLHIVPRNFYLFKNDLIAGTSAFNSYEYISKIWYNSNGDLTVGSLRNVGLDSVKLKQTFYYGLSNILRNDAVNSNSFYAPFVEINTDARVYYWQVNSLDQAYEKGFLSSNQNLIKSNQQDFDLYAAWAATTPPQTRDSILNLYPQIKSKYDLVNAMFKQEGIDLTIVNRNWQESTFNPKNN</sequence>
<evidence type="ECO:0000313" key="3">
    <source>
        <dbReference type="Proteomes" id="UP000662373"/>
    </source>
</evidence>
<name>A0A934KTP7_9FLAO</name>
<evidence type="ECO:0000313" key="2">
    <source>
        <dbReference type="EMBL" id="MBJ7881855.1"/>
    </source>
</evidence>
<feature type="chain" id="PRO_5037691050" description="Lipoprotein" evidence="1">
    <location>
        <begin position="28"/>
        <end position="296"/>
    </location>
</feature>
<accession>A0A934KTP7</accession>
<dbReference type="RefSeq" id="WP_199600976.1">
    <property type="nucleotide sequence ID" value="NZ_JAEHJZ010000035.1"/>
</dbReference>
<gene>
    <name evidence="2" type="ORF">JEM65_14550</name>
</gene>
<dbReference type="AlphaFoldDB" id="A0A934KTP7"/>
<proteinExistence type="predicted"/>
<keyword evidence="3" id="KW-1185">Reference proteome</keyword>
<organism evidence="2 3">
    <name type="scientific">Gelidibacter salicanalis</name>
    <dbReference type="NCBI Taxonomy" id="291193"/>
    <lineage>
        <taxon>Bacteria</taxon>
        <taxon>Pseudomonadati</taxon>
        <taxon>Bacteroidota</taxon>
        <taxon>Flavobacteriia</taxon>
        <taxon>Flavobacteriales</taxon>
        <taxon>Flavobacteriaceae</taxon>
        <taxon>Gelidibacter</taxon>
    </lineage>
</organism>